<protein>
    <submittedName>
        <fullName evidence="3">Uncharacterized protein</fullName>
    </submittedName>
</protein>
<comment type="caution">
    <text evidence="3">The sequence shown here is derived from an EMBL/GenBank/DDBJ whole genome shotgun (WGS) entry which is preliminary data.</text>
</comment>
<dbReference type="RefSeq" id="WP_164430344.1">
    <property type="nucleotide sequence ID" value="NZ_JAAIKT010000030.1"/>
</dbReference>
<accession>A0A6G4ALI7</accession>
<evidence type="ECO:0000313" key="3">
    <source>
        <dbReference type="EMBL" id="NEW73357.1"/>
    </source>
</evidence>
<reference evidence="3" key="1">
    <citation type="submission" date="2020-02" db="EMBL/GenBank/DDBJ databases">
        <title>A new Streptomyces sp. for controlling soil-borne diseases.</title>
        <authorList>
            <person name="Li X."/>
            <person name="Tian Y."/>
            <person name="Gao K."/>
        </authorList>
    </citation>
    <scope>NUCLEOTIDE SEQUENCE [LARGE SCALE GENOMIC DNA]</scope>
    <source>
        <strain evidence="3">0250</strain>
    </source>
</reference>
<evidence type="ECO:0000256" key="1">
    <source>
        <dbReference type="SAM" id="MobiDB-lite"/>
    </source>
</evidence>
<evidence type="ECO:0000256" key="2">
    <source>
        <dbReference type="SAM" id="Phobius"/>
    </source>
</evidence>
<keyword evidence="4" id="KW-1185">Reference proteome</keyword>
<dbReference type="EMBL" id="JAAIKT010000030">
    <property type="protein sequence ID" value="NEW73357.1"/>
    <property type="molecule type" value="Genomic_DNA"/>
</dbReference>
<feature type="compositionally biased region" description="Acidic residues" evidence="1">
    <location>
        <begin position="279"/>
        <end position="290"/>
    </location>
</feature>
<proteinExistence type="predicted"/>
<gene>
    <name evidence="3" type="ORF">G4H13_23970</name>
</gene>
<feature type="region of interest" description="Disordered" evidence="1">
    <location>
        <begin position="274"/>
        <end position="307"/>
    </location>
</feature>
<evidence type="ECO:0000313" key="4">
    <source>
        <dbReference type="Proteomes" id="UP000476310"/>
    </source>
</evidence>
<keyword evidence="2" id="KW-0472">Membrane</keyword>
<keyword evidence="2" id="KW-0812">Transmembrane</keyword>
<organism evidence="3 4">
    <name type="scientific">Streptomyces rhizosphaericus</name>
    <dbReference type="NCBI Taxonomy" id="114699"/>
    <lineage>
        <taxon>Bacteria</taxon>
        <taxon>Bacillati</taxon>
        <taxon>Actinomycetota</taxon>
        <taxon>Actinomycetes</taxon>
        <taxon>Kitasatosporales</taxon>
        <taxon>Streptomycetaceae</taxon>
        <taxon>Streptomyces</taxon>
        <taxon>Streptomyces violaceusniger group</taxon>
    </lineage>
</organism>
<name>A0A6G4ALI7_9ACTN</name>
<feature type="transmembrane region" description="Helical" evidence="2">
    <location>
        <begin position="476"/>
        <end position="495"/>
    </location>
</feature>
<keyword evidence="2" id="KW-1133">Transmembrane helix</keyword>
<sequence length="517" mass="54248">MANAAGVVKGAARAVARAALIPTVAGATAVMVAVPSARADDHSGQVRVEDLPADTYVPEPGNDERSMDLAFSVVPKRAGRATVVIDTSRLAGVATVGRLSDSCRREGARVTCSYRAWNSGQPSTVRPFRLRPAEGSKRGDHARVTVRASQDGSAAAGSTAVIVGLPKLTVGERGSLEHLRPGAPLPLRVAVRNAGGIPARNGFGIAVGAGGDQRITPRYRNCRKEGPDLDPELRCVFGRSLKAGESVSTAGPLGVTASKRRLYSHLSITVYALGSPDDPAYDPDERDEEPYPTTPGEDPPLGLTDASADRGRFRESLSEATVGLDRHVDLDAVARPARGRVGETVPVRVGVRARGNGDLDLSYWDQSAWSVRFTAPRGTRIVGGPEDDAQPLCTIRHGGTVAMCRESAEGAASGPGAGAGMDFRLHIDKKVHGARGRVEAVPNPDFPPHDPRPANDSAPVALETTTAAAEPETRPWLYGGTGGALALALGVLYAVRRRTRARTRARAESVRQGPVGT</sequence>
<dbReference type="Proteomes" id="UP000476310">
    <property type="component" value="Unassembled WGS sequence"/>
</dbReference>
<dbReference type="AlphaFoldDB" id="A0A6G4ALI7"/>